<dbReference type="InterPro" id="IPR016064">
    <property type="entry name" value="NAD/diacylglycerol_kinase_sf"/>
</dbReference>
<comment type="subcellular location">
    <subcellularLocation>
        <location evidence="6">Cytoplasm</location>
    </subcellularLocation>
</comment>
<feature type="binding site" evidence="6">
    <location>
        <begin position="45"/>
        <end position="46"/>
    </location>
    <ligand>
        <name>NAD(+)</name>
        <dbReference type="ChEBI" id="CHEBI:57540"/>
    </ligand>
</feature>
<evidence type="ECO:0000256" key="2">
    <source>
        <dbReference type="ARBA" id="ARBA00022777"/>
    </source>
</evidence>
<dbReference type="NCBIfam" id="NF003424">
    <property type="entry name" value="PRK04885.1"/>
    <property type="match status" value="1"/>
</dbReference>
<keyword evidence="6" id="KW-0963">Cytoplasm</keyword>
<feature type="active site" description="Proton acceptor" evidence="6">
    <location>
        <position position="45"/>
    </location>
</feature>
<keyword evidence="2 6" id="KW-0418">Kinase</keyword>
<dbReference type="InterPro" id="IPR017437">
    <property type="entry name" value="ATP-NAD_kinase_PpnK-typ_C"/>
</dbReference>
<comment type="function">
    <text evidence="6">Involved in the regulation of the intracellular balance of NAD and NADP, and is a key enzyme in the biosynthesis of NADP. Catalyzes specifically the phosphorylation on 2'-hydroxyl of the adenosine moiety of NAD to yield NADP.</text>
</comment>
<name>A0A9Q9CJL6_9FIRM</name>
<dbReference type="Pfam" id="PF01513">
    <property type="entry name" value="NAD_kinase"/>
    <property type="match status" value="1"/>
</dbReference>
<dbReference type="Proteomes" id="UP001058072">
    <property type="component" value="Chromosome"/>
</dbReference>
<dbReference type="SUPFAM" id="SSF111331">
    <property type="entry name" value="NAD kinase/diacylglycerol kinase-like"/>
    <property type="match status" value="1"/>
</dbReference>
<comment type="similarity">
    <text evidence="6">Belongs to the NAD kinase family.</text>
</comment>
<evidence type="ECO:0000256" key="4">
    <source>
        <dbReference type="ARBA" id="ARBA00023027"/>
    </source>
</evidence>
<evidence type="ECO:0000313" key="8">
    <source>
        <dbReference type="Proteomes" id="UP001058072"/>
    </source>
</evidence>
<organism evidence="7 8">
    <name type="scientific">Turicibacter bilis</name>
    <dbReference type="NCBI Taxonomy" id="2735723"/>
    <lineage>
        <taxon>Bacteria</taxon>
        <taxon>Bacillati</taxon>
        <taxon>Bacillota</taxon>
        <taxon>Erysipelotrichia</taxon>
        <taxon>Erysipelotrichales</taxon>
        <taxon>Turicibacteraceae</taxon>
        <taxon>Turicibacter</taxon>
    </lineage>
</organism>
<keyword evidence="3 6" id="KW-0521">NADP</keyword>
<dbReference type="GO" id="GO:0005524">
    <property type="term" value="F:ATP binding"/>
    <property type="evidence" value="ECO:0007669"/>
    <property type="project" value="UniProtKB-KW"/>
</dbReference>
<dbReference type="GO" id="GO:0006741">
    <property type="term" value="P:NADP+ biosynthetic process"/>
    <property type="evidence" value="ECO:0007669"/>
    <property type="project" value="UniProtKB-UniRule"/>
</dbReference>
<comment type="catalytic activity">
    <reaction evidence="5 6">
        <text>NAD(+) + ATP = ADP + NADP(+) + H(+)</text>
        <dbReference type="Rhea" id="RHEA:18629"/>
        <dbReference type="ChEBI" id="CHEBI:15378"/>
        <dbReference type="ChEBI" id="CHEBI:30616"/>
        <dbReference type="ChEBI" id="CHEBI:57540"/>
        <dbReference type="ChEBI" id="CHEBI:58349"/>
        <dbReference type="ChEBI" id="CHEBI:456216"/>
        <dbReference type="EC" id="2.7.1.23"/>
    </reaction>
</comment>
<feature type="binding site" evidence="6">
    <location>
        <position position="151"/>
    </location>
    <ligand>
        <name>NAD(+)</name>
        <dbReference type="ChEBI" id="CHEBI:57540"/>
    </ligand>
</feature>
<feature type="binding site" evidence="6">
    <location>
        <begin position="164"/>
        <end position="169"/>
    </location>
    <ligand>
        <name>NAD(+)</name>
        <dbReference type="ChEBI" id="CHEBI:57540"/>
    </ligand>
</feature>
<dbReference type="Gene3D" id="3.40.50.10330">
    <property type="entry name" value="Probable inorganic polyphosphate/atp-NAD kinase, domain 1"/>
    <property type="match status" value="1"/>
</dbReference>
<feature type="binding site" evidence="6">
    <location>
        <position position="188"/>
    </location>
    <ligand>
        <name>NAD(+)</name>
        <dbReference type="ChEBI" id="CHEBI:57540"/>
    </ligand>
</feature>
<dbReference type="GO" id="GO:0003951">
    <property type="term" value="F:NAD+ kinase activity"/>
    <property type="evidence" value="ECO:0007669"/>
    <property type="project" value="UniProtKB-UniRule"/>
</dbReference>
<dbReference type="EMBL" id="CP071250">
    <property type="protein sequence ID" value="UUF08236.1"/>
    <property type="molecule type" value="Genomic_DNA"/>
</dbReference>
<feature type="binding site" evidence="6">
    <location>
        <position position="50"/>
    </location>
    <ligand>
        <name>NAD(+)</name>
        <dbReference type="ChEBI" id="CHEBI:57540"/>
    </ligand>
</feature>
<dbReference type="GO" id="GO:0046872">
    <property type="term" value="F:metal ion binding"/>
    <property type="evidence" value="ECO:0007669"/>
    <property type="project" value="UniProtKB-UniRule"/>
</dbReference>
<dbReference type="Pfam" id="PF20143">
    <property type="entry name" value="NAD_kinase_C"/>
    <property type="match status" value="1"/>
</dbReference>
<comment type="cofactor">
    <cofactor evidence="6">
        <name>a divalent metal cation</name>
        <dbReference type="ChEBI" id="CHEBI:60240"/>
    </cofactor>
</comment>
<dbReference type="HAMAP" id="MF_00361">
    <property type="entry name" value="NAD_kinase"/>
    <property type="match status" value="1"/>
</dbReference>
<dbReference type="EC" id="2.7.1.23" evidence="6"/>
<evidence type="ECO:0000256" key="6">
    <source>
        <dbReference type="HAMAP-Rule" id="MF_00361"/>
    </source>
</evidence>
<dbReference type="GO" id="GO:0005737">
    <property type="term" value="C:cytoplasm"/>
    <property type="evidence" value="ECO:0007669"/>
    <property type="project" value="UniProtKB-SubCell"/>
</dbReference>
<keyword evidence="4 6" id="KW-0520">NAD</keyword>
<dbReference type="InterPro" id="IPR002504">
    <property type="entry name" value="NADK"/>
</dbReference>
<gene>
    <name evidence="6" type="primary">nadK</name>
    <name evidence="7" type="ORF">J0J70_11760</name>
</gene>
<feature type="binding site" evidence="6">
    <location>
        <begin position="125"/>
        <end position="126"/>
    </location>
    <ligand>
        <name>NAD(+)</name>
        <dbReference type="ChEBI" id="CHEBI:57540"/>
    </ligand>
</feature>
<dbReference type="Gene3D" id="2.60.200.30">
    <property type="entry name" value="Probable inorganic polyphosphate/atp-NAD kinase, domain 2"/>
    <property type="match status" value="1"/>
</dbReference>
<dbReference type="GO" id="GO:0051287">
    <property type="term" value="F:NAD binding"/>
    <property type="evidence" value="ECO:0007669"/>
    <property type="project" value="UniProtKB-ARBA"/>
</dbReference>
<comment type="caution">
    <text evidence="6">Lacks conserved residue(s) required for the propagation of feature annotation.</text>
</comment>
<proteinExistence type="inferred from homology"/>
<dbReference type="InterPro" id="IPR017438">
    <property type="entry name" value="ATP-NAD_kinase_N"/>
</dbReference>
<reference evidence="7" key="1">
    <citation type="submission" date="2021-03" db="EMBL/GenBank/DDBJ databases">
        <title>Comparative Genomics and Metabolomics in the genus Turicibacter.</title>
        <authorList>
            <person name="Maki J."/>
            <person name="Looft T."/>
        </authorList>
    </citation>
    <scope>NUCLEOTIDE SEQUENCE</scope>
    <source>
        <strain evidence="7">ISU324</strain>
    </source>
</reference>
<accession>A0A9Q9CJL6</accession>
<dbReference type="AlphaFoldDB" id="A0A9Q9CJL6"/>
<evidence type="ECO:0000313" key="7">
    <source>
        <dbReference type="EMBL" id="UUF08236.1"/>
    </source>
</evidence>
<dbReference type="RefSeq" id="WP_055275915.1">
    <property type="nucleotide sequence ID" value="NZ_CP071250.1"/>
</dbReference>
<keyword evidence="1 6" id="KW-0808">Transferase</keyword>
<dbReference type="GO" id="GO:0019674">
    <property type="term" value="P:NAD+ metabolic process"/>
    <property type="evidence" value="ECO:0007669"/>
    <property type="project" value="InterPro"/>
</dbReference>
<evidence type="ECO:0000256" key="3">
    <source>
        <dbReference type="ARBA" id="ARBA00022857"/>
    </source>
</evidence>
<evidence type="ECO:0000256" key="1">
    <source>
        <dbReference type="ARBA" id="ARBA00022679"/>
    </source>
</evidence>
<evidence type="ECO:0000256" key="5">
    <source>
        <dbReference type="ARBA" id="ARBA00047925"/>
    </source>
</evidence>
<protein>
    <recommendedName>
        <fullName evidence="6">NAD kinase</fullName>
        <ecNumber evidence="6">2.7.1.23</ecNumber>
    </recommendedName>
    <alternativeName>
        <fullName evidence="6">ATP-dependent NAD kinase</fullName>
    </alternativeName>
</protein>
<sequence>MKVAIYANEREQSQQVKEQLMLKLQQAQIQLNDQEPEIVLTIGGDGTVLHAVHHYLNQIEKVKFIGIHTGHLGYYTDWLPDELDELVEFLKQEHSNINHHPLLSIVLCESLASESEVCHQLYAFNEMTLLNAYRTQHLNVTIDDLFFESFRGTGVCLSTPTGSTAYNKSLGGAIIYPSLKAFQMTEIASINNNVFRTIGSPLIIPQEQVVTLQSENFADVTITRDHLSESYQNIQKIKVTLSDRSVAFIKRCDGLFWGRVKQHFL</sequence>
<keyword evidence="6" id="KW-0547">Nucleotide-binding</keyword>
<keyword evidence="6" id="KW-0067">ATP-binding</keyword>
<dbReference type="PANTHER" id="PTHR20275">
    <property type="entry name" value="NAD KINASE"/>
    <property type="match status" value="1"/>
</dbReference>
<dbReference type="PANTHER" id="PTHR20275:SF0">
    <property type="entry name" value="NAD KINASE"/>
    <property type="match status" value="1"/>
</dbReference>